<dbReference type="AlphaFoldDB" id="A0A6L2PYZ4"/>
<accession>A0A6L2PYZ4</accession>
<gene>
    <name evidence="2" type="ORF">Cfor_03948</name>
</gene>
<feature type="domain" description="SPIN-DOC-like zinc-finger" evidence="1">
    <location>
        <begin position="19"/>
        <end position="62"/>
    </location>
</feature>
<dbReference type="InterPro" id="IPR040647">
    <property type="entry name" value="SPIN-DOC_Znf-C2H2"/>
</dbReference>
<name>A0A6L2PYZ4_COPFO</name>
<dbReference type="EMBL" id="BLKM01012201">
    <property type="protein sequence ID" value="GFG35778.1"/>
    <property type="molecule type" value="Genomic_DNA"/>
</dbReference>
<dbReference type="PANTHER" id="PTHR45913:SF21">
    <property type="entry name" value="DUF4371 DOMAIN-CONTAINING PROTEIN"/>
    <property type="match status" value="1"/>
</dbReference>
<dbReference type="InParanoid" id="A0A6L2PYZ4"/>
<dbReference type="Pfam" id="PF18658">
    <property type="entry name" value="zf-C2H2_12"/>
    <property type="match status" value="1"/>
</dbReference>
<evidence type="ECO:0000313" key="2">
    <source>
        <dbReference type="EMBL" id="GFG35778.1"/>
    </source>
</evidence>
<keyword evidence="3" id="KW-1185">Reference proteome</keyword>
<dbReference type="PANTHER" id="PTHR45913">
    <property type="entry name" value="EPM2A-INTERACTING PROTEIN 1"/>
    <property type="match status" value="1"/>
</dbReference>
<dbReference type="Proteomes" id="UP000502823">
    <property type="component" value="Unassembled WGS sequence"/>
</dbReference>
<reference evidence="3" key="1">
    <citation type="submission" date="2020-01" db="EMBL/GenBank/DDBJ databases">
        <title>Draft genome sequence of the Termite Coptotermes fromosanus.</title>
        <authorList>
            <person name="Itakura S."/>
            <person name="Yosikawa Y."/>
            <person name="Umezawa K."/>
        </authorList>
    </citation>
    <scope>NUCLEOTIDE SEQUENCE [LARGE SCALE GENOMIC DNA]</scope>
</reference>
<dbReference type="OrthoDB" id="6431883at2759"/>
<sequence length="155" mass="17999">MAASCSKKRKISDECHVIQEKWTSLYLFTEFQQKPVCLVCIESIASIKEYNLKRHYETKHAAKFDAIQGQFRNGKITQLKKLEGQQFTFQRQNVESESTVEVSCILSERIASKSKPFCDREFIKECIELAPGVFYVDPKNTYLLKLIWGNCCQKN</sequence>
<comment type="caution">
    <text evidence="2">The sequence shown here is derived from an EMBL/GenBank/DDBJ whole genome shotgun (WGS) entry which is preliminary data.</text>
</comment>
<protein>
    <recommendedName>
        <fullName evidence="1">SPIN-DOC-like zinc-finger domain-containing protein</fullName>
    </recommendedName>
</protein>
<proteinExistence type="predicted"/>
<evidence type="ECO:0000313" key="3">
    <source>
        <dbReference type="Proteomes" id="UP000502823"/>
    </source>
</evidence>
<evidence type="ECO:0000259" key="1">
    <source>
        <dbReference type="Pfam" id="PF18658"/>
    </source>
</evidence>
<organism evidence="2 3">
    <name type="scientific">Coptotermes formosanus</name>
    <name type="common">Formosan subterranean termite</name>
    <dbReference type="NCBI Taxonomy" id="36987"/>
    <lineage>
        <taxon>Eukaryota</taxon>
        <taxon>Metazoa</taxon>
        <taxon>Ecdysozoa</taxon>
        <taxon>Arthropoda</taxon>
        <taxon>Hexapoda</taxon>
        <taxon>Insecta</taxon>
        <taxon>Pterygota</taxon>
        <taxon>Neoptera</taxon>
        <taxon>Polyneoptera</taxon>
        <taxon>Dictyoptera</taxon>
        <taxon>Blattodea</taxon>
        <taxon>Blattoidea</taxon>
        <taxon>Termitoidae</taxon>
        <taxon>Rhinotermitidae</taxon>
        <taxon>Coptotermes</taxon>
    </lineage>
</organism>